<feature type="compositionally biased region" description="Pro residues" evidence="8">
    <location>
        <begin position="429"/>
        <end position="448"/>
    </location>
</feature>
<dbReference type="PANTHER" id="PTHR23037:SF29">
    <property type="entry name" value="INTERLEUKIN-9 RECEPTOR"/>
    <property type="match status" value="1"/>
</dbReference>
<evidence type="ECO:0000256" key="7">
    <source>
        <dbReference type="ARBA" id="ARBA00023180"/>
    </source>
</evidence>
<keyword evidence="6" id="KW-0675">Receptor</keyword>
<feature type="transmembrane region" description="Helical" evidence="9">
    <location>
        <begin position="304"/>
        <end position="324"/>
    </location>
</feature>
<dbReference type="PROSITE" id="PS50853">
    <property type="entry name" value="FN3"/>
    <property type="match status" value="1"/>
</dbReference>
<feature type="compositionally biased region" description="Basic and acidic residues" evidence="8">
    <location>
        <begin position="398"/>
        <end position="411"/>
    </location>
</feature>
<evidence type="ECO:0000256" key="2">
    <source>
        <dbReference type="ARBA" id="ARBA00022692"/>
    </source>
</evidence>
<gene>
    <name evidence="12" type="primary">LOC113422574</name>
</gene>
<dbReference type="InterPro" id="IPR036116">
    <property type="entry name" value="FN3_sf"/>
</dbReference>
<dbReference type="Gene3D" id="2.60.40.10">
    <property type="entry name" value="Immunoglobulins"/>
    <property type="match status" value="1"/>
</dbReference>
<evidence type="ECO:0000256" key="8">
    <source>
        <dbReference type="SAM" id="MobiDB-lite"/>
    </source>
</evidence>
<reference evidence="12" key="1">
    <citation type="submission" date="2025-08" db="UniProtKB">
        <authorList>
            <consortium name="RefSeq"/>
        </authorList>
    </citation>
    <scope>IDENTIFICATION</scope>
</reference>
<name>A0A6J1V9N6_9SAUR</name>
<dbReference type="GO" id="GO:0016064">
    <property type="term" value="P:immunoglobulin mediated immune response"/>
    <property type="evidence" value="ECO:0007669"/>
    <property type="project" value="TreeGrafter"/>
</dbReference>
<accession>A0A6J1V9N6</accession>
<feature type="region of interest" description="Disordered" evidence="8">
    <location>
        <begin position="381"/>
        <end position="488"/>
    </location>
</feature>
<keyword evidence="7" id="KW-0325">Glycoprotein</keyword>
<keyword evidence="4 9" id="KW-1133">Transmembrane helix</keyword>
<dbReference type="Proteomes" id="UP000504612">
    <property type="component" value="Unplaced"/>
</dbReference>
<keyword evidence="2 9" id="KW-0812">Transmembrane</keyword>
<keyword evidence="5 9" id="KW-0472">Membrane</keyword>
<dbReference type="GO" id="GO:0004896">
    <property type="term" value="F:cytokine receptor activity"/>
    <property type="evidence" value="ECO:0007669"/>
    <property type="project" value="TreeGrafter"/>
</dbReference>
<keyword evidence="3" id="KW-0732">Signal</keyword>
<evidence type="ECO:0000256" key="9">
    <source>
        <dbReference type="SAM" id="Phobius"/>
    </source>
</evidence>
<organism evidence="11 12">
    <name type="scientific">Notechis scutatus</name>
    <name type="common">mainland tiger snake</name>
    <dbReference type="NCBI Taxonomy" id="8663"/>
    <lineage>
        <taxon>Eukaryota</taxon>
        <taxon>Metazoa</taxon>
        <taxon>Chordata</taxon>
        <taxon>Craniata</taxon>
        <taxon>Vertebrata</taxon>
        <taxon>Euteleostomi</taxon>
        <taxon>Lepidosauria</taxon>
        <taxon>Squamata</taxon>
        <taxon>Bifurcata</taxon>
        <taxon>Unidentata</taxon>
        <taxon>Episquamata</taxon>
        <taxon>Toxicofera</taxon>
        <taxon>Serpentes</taxon>
        <taxon>Colubroidea</taxon>
        <taxon>Elapidae</taxon>
        <taxon>Hydrophiinae</taxon>
        <taxon>Notechis</taxon>
    </lineage>
</organism>
<dbReference type="KEGG" id="nss:113422574"/>
<evidence type="ECO:0000256" key="6">
    <source>
        <dbReference type="ARBA" id="ARBA00023170"/>
    </source>
</evidence>
<dbReference type="InterPro" id="IPR003961">
    <property type="entry name" value="FN3_dom"/>
</dbReference>
<comment type="subcellular location">
    <subcellularLocation>
        <location evidence="1">Membrane</location>
        <topology evidence="1">Single-pass type I membrane protein</topology>
    </subcellularLocation>
</comment>
<keyword evidence="11" id="KW-1185">Reference proteome</keyword>
<evidence type="ECO:0000256" key="4">
    <source>
        <dbReference type="ARBA" id="ARBA00022989"/>
    </source>
</evidence>
<dbReference type="AlphaFoldDB" id="A0A6J1V9N6"/>
<dbReference type="GeneID" id="113422574"/>
<evidence type="ECO:0000256" key="5">
    <source>
        <dbReference type="ARBA" id="ARBA00023136"/>
    </source>
</evidence>
<dbReference type="InterPro" id="IPR013783">
    <property type="entry name" value="Ig-like_fold"/>
</dbReference>
<evidence type="ECO:0000313" key="11">
    <source>
        <dbReference type="Proteomes" id="UP000504612"/>
    </source>
</evidence>
<evidence type="ECO:0000256" key="3">
    <source>
        <dbReference type="ARBA" id="ARBA00022729"/>
    </source>
</evidence>
<feature type="domain" description="Fibronectin type-III" evidence="10">
    <location>
        <begin position="191"/>
        <end position="294"/>
    </location>
</feature>
<dbReference type="SUPFAM" id="SSF49265">
    <property type="entry name" value="Fibronectin type III"/>
    <property type="match status" value="1"/>
</dbReference>
<protein>
    <submittedName>
        <fullName evidence="12">Interleukin-9 receptor-like</fullName>
    </submittedName>
</protein>
<evidence type="ECO:0000259" key="10">
    <source>
        <dbReference type="PROSITE" id="PS50853"/>
    </source>
</evidence>
<sequence>MWRKSSVSLETIFCLLGKGHLPFSEKKFQKNICTFLSSDRRAEATLHSSPPEDMGKASCGTAAGLMLWAQFLLLLAMEQTAEAASRVQCLNNYGFQGRKVDCRWHRNQALEGTLSYLNFSDTLGLSGDLICPLSASPGTPGPFNCSVYSEEGEFTENDEYTVVLHTSSLGENHTEVVFVKYKPRLHIQCDPPFDLQSECSDTACRLCWRRPKAYEEILEVWQWELAFKAVQEPWEEAQRRVFINSETWVHIEGFEFKSNRDYIARMRCKTPEENHHYSSQWSPWSPCVTWTAQPGDWQQLDAPIYFLLCLGTLLLLLALAFALFKRARSSCEASIPTPAAFFQPLYLAHRGDFKGWAGLAPEEEPEAAAAAVSRLSFLQPPTCAGSGPAKRRASPPGEELRAAPLEPERPPGDYCTLGGAGEGTAPLPSDWPPPPPPPGTRSRPPPGWLPVRGQGRAQEPPGAPAALGGPLRDCGSGGEARPMRPLFV</sequence>
<dbReference type="RefSeq" id="XP_026539400.1">
    <property type="nucleotide sequence ID" value="XM_026683615.1"/>
</dbReference>
<evidence type="ECO:0000256" key="1">
    <source>
        <dbReference type="ARBA" id="ARBA00004479"/>
    </source>
</evidence>
<evidence type="ECO:0000313" key="12">
    <source>
        <dbReference type="RefSeq" id="XP_026539400.1"/>
    </source>
</evidence>
<dbReference type="PANTHER" id="PTHR23037">
    <property type="entry name" value="CYTOKINE RECEPTOR"/>
    <property type="match status" value="1"/>
</dbReference>
<dbReference type="GO" id="GO:0009897">
    <property type="term" value="C:external side of plasma membrane"/>
    <property type="evidence" value="ECO:0007669"/>
    <property type="project" value="TreeGrafter"/>
</dbReference>
<proteinExistence type="predicted"/>